<keyword evidence="5" id="KW-0547">Nucleotide-binding</keyword>
<keyword evidence="4" id="KW-1003">Cell membrane</keyword>
<evidence type="ECO:0000256" key="9">
    <source>
        <dbReference type="ARBA" id="ARBA00023136"/>
    </source>
</evidence>
<protein>
    <recommendedName>
        <fullName evidence="12">Nickel import system ATP-binding protein NikD</fullName>
        <ecNumber evidence="11">7.2.2.11</ecNumber>
    </recommendedName>
</protein>
<keyword evidence="3" id="KW-0813">Transport</keyword>
<dbReference type="RefSeq" id="WP_013163793.1">
    <property type="nucleotide sequence ID" value="NC_014216.1"/>
</dbReference>
<sequence>MSLTIRKLSVTYRDADHRLTALERLNLELAPGTITALVGESGAGKSTLALALLGLLPAAAEVSGSMALAGQQLAGLDEAGWNRVRWQQIALVPQNGGASLNPVQRLLAQVAEPLQVHRGLGRREARAAAVAALERVGLPAALGERFPHQVSGGELQRVLLAMATIMAPPYLVLDEPTAALDPEAKALVGAQLRQAAEQGTTLLLITHDLELARQLADQVAVLYLGQLLELMPGKALLREPHHPYTLALGRAFPGWESHRDLGGIKGDALYRMAHRHPVAVEQPRDHLPGNGGENDHDHDHDHVHLVGSASHHSGHHLPARGCLFQPRCTQAVAACAAREMELSRVGEHWIRCLRGGIATQLEFCGAAKRYGSVTALAPVELTLRAGETFCLLGPSGSGKSTLAQLAAGLLSPDEGQVLFQGRELRQWQRRDRLGLARRIGLVQQHPARAVSHRLTVEEIVAEPLRIQQPELSAGQRRRRVAAALREVSLPAEENFLARYPHELNLGALQRVCIARALIGDPVLLVADEPTSALDPSVQAKVLKLLLHLQTERGLTLLFITHDLGLARKIADRIGVLAAGELMEQGPAPAILRRLGLRP</sequence>
<feature type="compositionally biased region" description="Basic and acidic residues" evidence="14">
    <location>
        <begin position="282"/>
        <end position="301"/>
    </location>
</feature>
<comment type="similarity">
    <text evidence="2">Belongs to the ABC transporter superfamily.</text>
</comment>
<evidence type="ECO:0000256" key="4">
    <source>
        <dbReference type="ARBA" id="ARBA00022475"/>
    </source>
</evidence>
<name>D6Z3Z1_DESAT</name>
<dbReference type="GO" id="GO:0016887">
    <property type="term" value="F:ATP hydrolysis activity"/>
    <property type="evidence" value="ECO:0007669"/>
    <property type="project" value="InterPro"/>
</dbReference>
<evidence type="ECO:0000259" key="15">
    <source>
        <dbReference type="PROSITE" id="PS50893"/>
    </source>
</evidence>
<evidence type="ECO:0000313" key="16">
    <source>
        <dbReference type="EMBL" id="ADH86266.1"/>
    </source>
</evidence>
<evidence type="ECO:0000256" key="12">
    <source>
        <dbReference type="ARBA" id="ARBA00044143"/>
    </source>
</evidence>
<evidence type="ECO:0000256" key="3">
    <source>
        <dbReference type="ARBA" id="ARBA00022448"/>
    </source>
</evidence>
<dbReference type="InParanoid" id="D6Z3Z1"/>
<evidence type="ECO:0000256" key="5">
    <source>
        <dbReference type="ARBA" id="ARBA00022741"/>
    </source>
</evidence>
<dbReference type="eggNOG" id="COG4608">
    <property type="taxonomic scope" value="Bacteria"/>
</dbReference>
<feature type="domain" description="ABC transporter" evidence="15">
    <location>
        <begin position="361"/>
        <end position="596"/>
    </location>
</feature>
<dbReference type="EC" id="7.2.2.11" evidence="11"/>
<dbReference type="EMBL" id="CP001940">
    <property type="protein sequence ID" value="ADH86266.1"/>
    <property type="molecule type" value="Genomic_DNA"/>
</dbReference>
<reference evidence="17" key="1">
    <citation type="submission" date="2010-02" db="EMBL/GenBank/DDBJ databases">
        <title>Complete sequence of Desulfurivibrio alkaliphilus AHT2.</title>
        <authorList>
            <consortium name="US DOE Joint Genome Institute"/>
            <person name="Pitluck S."/>
            <person name="Chertkov O."/>
            <person name="Detter J.C."/>
            <person name="Han C."/>
            <person name="Tapia R."/>
            <person name="Larimer F."/>
            <person name="Land M."/>
            <person name="Hauser L."/>
            <person name="Kyrpides N."/>
            <person name="Mikhailova N."/>
            <person name="Sorokin D.Y."/>
            <person name="Muyzer G."/>
            <person name="Woyke T."/>
        </authorList>
    </citation>
    <scope>NUCLEOTIDE SEQUENCE [LARGE SCALE GENOMIC DNA]</scope>
    <source>
        <strain evidence="17">DSM 19089 / UNIQEM U267 / AHT2</strain>
    </source>
</reference>
<dbReference type="eggNOG" id="COG0444">
    <property type="taxonomic scope" value="Bacteria"/>
</dbReference>
<dbReference type="PROSITE" id="PS50893">
    <property type="entry name" value="ABC_TRANSPORTER_2"/>
    <property type="match status" value="2"/>
</dbReference>
<evidence type="ECO:0000256" key="1">
    <source>
        <dbReference type="ARBA" id="ARBA00004417"/>
    </source>
</evidence>
<dbReference type="Gene3D" id="3.40.50.300">
    <property type="entry name" value="P-loop containing nucleotide triphosphate hydrolases"/>
    <property type="match status" value="2"/>
</dbReference>
<evidence type="ECO:0000256" key="10">
    <source>
        <dbReference type="ARBA" id="ARBA00038669"/>
    </source>
</evidence>
<evidence type="ECO:0000256" key="8">
    <source>
        <dbReference type="ARBA" id="ARBA00023065"/>
    </source>
</evidence>
<dbReference type="SUPFAM" id="SSF52540">
    <property type="entry name" value="P-loop containing nucleoside triphosphate hydrolases"/>
    <property type="match status" value="2"/>
</dbReference>
<dbReference type="STRING" id="589865.DaAHT2_1571"/>
<evidence type="ECO:0000313" key="17">
    <source>
        <dbReference type="Proteomes" id="UP000001508"/>
    </source>
</evidence>
<dbReference type="AlphaFoldDB" id="D6Z3Z1"/>
<dbReference type="InterPro" id="IPR027417">
    <property type="entry name" value="P-loop_NTPase"/>
</dbReference>
<comment type="subcellular location">
    <subcellularLocation>
        <location evidence="1">Cell inner membrane</location>
        <topology evidence="1">Peripheral membrane protein</topology>
    </subcellularLocation>
</comment>
<dbReference type="CDD" id="cd03257">
    <property type="entry name" value="ABC_NikE_OppD_transporters"/>
    <property type="match status" value="2"/>
</dbReference>
<comment type="catalytic activity">
    <reaction evidence="13">
        <text>Ni(2+)(out) + ATP + H2O = Ni(2+)(in) + ADP + phosphate + H(+)</text>
        <dbReference type="Rhea" id="RHEA:15557"/>
        <dbReference type="ChEBI" id="CHEBI:15377"/>
        <dbReference type="ChEBI" id="CHEBI:15378"/>
        <dbReference type="ChEBI" id="CHEBI:30616"/>
        <dbReference type="ChEBI" id="CHEBI:43474"/>
        <dbReference type="ChEBI" id="CHEBI:49786"/>
        <dbReference type="ChEBI" id="CHEBI:456216"/>
        <dbReference type="EC" id="7.2.2.11"/>
    </reaction>
    <physiologicalReaction direction="left-to-right" evidence="13">
        <dbReference type="Rhea" id="RHEA:15558"/>
    </physiologicalReaction>
</comment>
<gene>
    <name evidence="16" type="ordered locus">DaAHT2_1571</name>
</gene>
<evidence type="ECO:0000256" key="14">
    <source>
        <dbReference type="SAM" id="MobiDB-lite"/>
    </source>
</evidence>
<dbReference type="Pfam" id="PF08352">
    <property type="entry name" value="oligo_HPY"/>
    <property type="match status" value="2"/>
</dbReference>
<dbReference type="GO" id="GO:0015413">
    <property type="term" value="F:ABC-type nickel transporter activity"/>
    <property type="evidence" value="ECO:0007669"/>
    <property type="project" value="UniProtKB-EC"/>
</dbReference>
<comment type="subunit">
    <text evidence="10">The complex is composed of two ATP-binding proteins (NikD and NikE), two transmembrane proteins (NikB and NikC) and a solute-binding protein (NikA).</text>
</comment>
<dbReference type="FunCoup" id="D6Z3Z1">
    <property type="interactions" value="134"/>
</dbReference>
<evidence type="ECO:0000256" key="2">
    <source>
        <dbReference type="ARBA" id="ARBA00005417"/>
    </source>
</evidence>
<dbReference type="InterPro" id="IPR003439">
    <property type="entry name" value="ABC_transporter-like_ATP-bd"/>
</dbReference>
<keyword evidence="9" id="KW-0472">Membrane</keyword>
<dbReference type="HOGENOM" id="CLU_000604_86_2_7"/>
<evidence type="ECO:0000256" key="13">
    <source>
        <dbReference type="ARBA" id="ARBA00048610"/>
    </source>
</evidence>
<dbReference type="InterPro" id="IPR003593">
    <property type="entry name" value="AAA+_ATPase"/>
</dbReference>
<dbReference type="PANTHER" id="PTHR43297:SF13">
    <property type="entry name" value="NICKEL ABC TRANSPORTER, ATP-BINDING PROTEIN"/>
    <property type="match status" value="1"/>
</dbReference>
<evidence type="ECO:0000256" key="7">
    <source>
        <dbReference type="ARBA" id="ARBA00022967"/>
    </source>
</evidence>
<dbReference type="Proteomes" id="UP000001508">
    <property type="component" value="Chromosome"/>
</dbReference>
<dbReference type="KEGG" id="dak:DaAHT2_1571"/>
<proteinExistence type="inferred from homology"/>
<feature type="domain" description="ABC transporter" evidence="15">
    <location>
        <begin position="5"/>
        <end position="249"/>
    </location>
</feature>
<organism evidence="16 17">
    <name type="scientific">Desulfurivibrio alkaliphilus (strain DSM 19089 / UNIQEM U267 / AHT2)</name>
    <dbReference type="NCBI Taxonomy" id="589865"/>
    <lineage>
        <taxon>Bacteria</taxon>
        <taxon>Pseudomonadati</taxon>
        <taxon>Thermodesulfobacteriota</taxon>
        <taxon>Desulfobulbia</taxon>
        <taxon>Desulfobulbales</taxon>
        <taxon>Desulfobulbaceae</taxon>
        <taxon>Desulfurivibrio</taxon>
    </lineage>
</organism>
<keyword evidence="17" id="KW-1185">Reference proteome</keyword>
<dbReference type="GO" id="GO:0015833">
    <property type="term" value="P:peptide transport"/>
    <property type="evidence" value="ECO:0007669"/>
    <property type="project" value="InterPro"/>
</dbReference>
<dbReference type="PANTHER" id="PTHR43297">
    <property type="entry name" value="OLIGOPEPTIDE TRANSPORT ATP-BINDING PROTEIN APPD"/>
    <property type="match status" value="1"/>
</dbReference>
<accession>D6Z3Z1</accession>
<dbReference type="SMART" id="SM00382">
    <property type="entry name" value="AAA"/>
    <property type="match status" value="2"/>
</dbReference>
<keyword evidence="6" id="KW-0067">ATP-binding</keyword>
<dbReference type="InterPro" id="IPR013563">
    <property type="entry name" value="Oligopep_ABC_C"/>
</dbReference>
<keyword evidence="7" id="KW-1278">Translocase</keyword>
<dbReference type="GO" id="GO:0005886">
    <property type="term" value="C:plasma membrane"/>
    <property type="evidence" value="ECO:0007669"/>
    <property type="project" value="UniProtKB-SubCell"/>
</dbReference>
<dbReference type="Pfam" id="PF00005">
    <property type="entry name" value="ABC_tran"/>
    <property type="match status" value="2"/>
</dbReference>
<dbReference type="PROSITE" id="PS00211">
    <property type="entry name" value="ABC_TRANSPORTER_1"/>
    <property type="match status" value="1"/>
</dbReference>
<dbReference type="InterPro" id="IPR017871">
    <property type="entry name" value="ABC_transporter-like_CS"/>
</dbReference>
<evidence type="ECO:0000256" key="6">
    <source>
        <dbReference type="ARBA" id="ARBA00022840"/>
    </source>
</evidence>
<dbReference type="InterPro" id="IPR050388">
    <property type="entry name" value="ABC_Ni/Peptide_Import"/>
</dbReference>
<dbReference type="GO" id="GO:0005524">
    <property type="term" value="F:ATP binding"/>
    <property type="evidence" value="ECO:0007669"/>
    <property type="project" value="UniProtKB-KW"/>
</dbReference>
<keyword evidence="8" id="KW-0406">Ion transport</keyword>
<feature type="region of interest" description="Disordered" evidence="14">
    <location>
        <begin position="281"/>
        <end position="301"/>
    </location>
</feature>
<evidence type="ECO:0000256" key="11">
    <source>
        <dbReference type="ARBA" id="ARBA00039098"/>
    </source>
</evidence>